<dbReference type="EMBL" id="CP060007">
    <property type="protein sequence ID" value="QNA42943.1"/>
    <property type="molecule type" value="Genomic_DNA"/>
</dbReference>
<sequence length="467" mass="53328">MKNKLFLLFFFLQYFNSFAQSKITSKIKWHVDSLVNAEMKSQRIPGLSLVVVRDGKIDYVKGYGYSNLEHKVLVKPETVFQAGSVGKQFTAFAVMLLVQDGKMNLDDKLSKYFPDAPSGWDSITVRNLLNHTSGFGDYTNNFNYWANYTEDSLYQEYKKRPLLFKAGEKQRYSNMGYATLGIIISKVAGKFYGEYLKERVFTPLGMSTARIITEENIVPNRAAGYRLVNDSIKNQEWVSPSINTTADGSMYVTALDMAKWEAGLNAGKLLKKEYYDMMWAPTKLNDGTFEQYGFGWSLDSVNGKRIVEHNGSWQGFECTIKRYPEKKIAVVVFANLKRASTYKISTRILQIVQPELSIASLKTIKDTEPGITKLVNGFINNVAEKKLRADQFSTELAAELMDSTMQARGSEYFKSKGKFLKSELISRKELGDGTREYRYRLLFSKEIVGFMIQFNKENKIVDLQVKE</sequence>
<evidence type="ECO:0000259" key="2">
    <source>
        <dbReference type="Pfam" id="PF00144"/>
    </source>
</evidence>
<dbReference type="PANTHER" id="PTHR46825:SF9">
    <property type="entry name" value="BETA-LACTAMASE-RELATED DOMAIN-CONTAINING PROTEIN"/>
    <property type="match status" value="1"/>
</dbReference>
<dbReference type="PANTHER" id="PTHR46825">
    <property type="entry name" value="D-ALANYL-D-ALANINE-CARBOXYPEPTIDASE/ENDOPEPTIDASE AMPH"/>
    <property type="match status" value="1"/>
</dbReference>
<dbReference type="InterPro" id="IPR012338">
    <property type="entry name" value="Beta-lactam/transpept-like"/>
</dbReference>
<feature type="chain" id="PRO_5028990113" evidence="1">
    <location>
        <begin position="20"/>
        <end position="467"/>
    </location>
</feature>
<accession>A0A7G5XBU0</accession>
<keyword evidence="4" id="KW-1185">Reference proteome</keyword>
<feature type="signal peptide" evidence="1">
    <location>
        <begin position="1"/>
        <end position="19"/>
    </location>
</feature>
<evidence type="ECO:0000313" key="3">
    <source>
        <dbReference type="EMBL" id="QNA42943.1"/>
    </source>
</evidence>
<proteinExistence type="predicted"/>
<dbReference type="Gene3D" id="3.40.710.10">
    <property type="entry name" value="DD-peptidase/beta-lactamase superfamily"/>
    <property type="match status" value="1"/>
</dbReference>
<dbReference type="RefSeq" id="WP_182801209.1">
    <property type="nucleotide sequence ID" value="NZ_CP060007.1"/>
</dbReference>
<dbReference type="SUPFAM" id="SSF56601">
    <property type="entry name" value="beta-lactamase/transpeptidase-like"/>
    <property type="match status" value="1"/>
</dbReference>
<organism evidence="3 4">
    <name type="scientific">Lacibacter sediminis</name>
    <dbReference type="NCBI Taxonomy" id="2760713"/>
    <lineage>
        <taxon>Bacteria</taxon>
        <taxon>Pseudomonadati</taxon>
        <taxon>Bacteroidota</taxon>
        <taxon>Chitinophagia</taxon>
        <taxon>Chitinophagales</taxon>
        <taxon>Chitinophagaceae</taxon>
        <taxon>Lacibacter</taxon>
    </lineage>
</organism>
<gene>
    <name evidence="3" type="ORF">H4075_12670</name>
</gene>
<reference evidence="4" key="1">
    <citation type="submission" date="2020-08" db="EMBL/GenBank/DDBJ databases">
        <title>Lacibacter sp. S13-6-6 genome sequencing.</title>
        <authorList>
            <person name="Jin L."/>
        </authorList>
    </citation>
    <scope>NUCLEOTIDE SEQUENCE [LARGE SCALE GENOMIC DNA]</scope>
    <source>
        <strain evidence="4">S13-6-6</strain>
    </source>
</reference>
<protein>
    <submittedName>
        <fullName evidence="3">Beta-lactamase family protein</fullName>
    </submittedName>
</protein>
<feature type="domain" description="Beta-lactamase-related" evidence="2">
    <location>
        <begin position="31"/>
        <end position="338"/>
    </location>
</feature>
<dbReference type="InterPro" id="IPR001466">
    <property type="entry name" value="Beta-lactam-related"/>
</dbReference>
<dbReference type="KEGG" id="lacs:H4075_12670"/>
<evidence type="ECO:0000256" key="1">
    <source>
        <dbReference type="SAM" id="SignalP"/>
    </source>
</evidence>
<keyword evidence="1" id="KW-0732">Signal</keyword>
<evidence type="ECO:0000313" key="4">
    <source>
        <dbReference type="Proteomes" id="UP000515344"/>
    </source>
</evidence>
<dbReference type="Pfam" id="PF00144">
    <property type="entry name" value="Beta-lactamase"/>
    <property type="match status" value="1"/>
</dbReference>
<dbReference type="Proteomes" id="UP000515344">
    <property type="component" value="Chromosome"/>
</dbReference>
<name>A0A7G5XBU0_9BACT</name>
<dbReference type="InterPro" id="IPR050491">
    <property type="entry name" value="AmpC-like"/>
</dbReference>
<dbReference type="AlphaFoldDB" id="A0A7G5XBU0"/>